<organism evidence="1 2">
    <name type="scientific">Xenopus laevis</name>
    <name type="common">African clawed frog</name>
    <dbReference type="NCBI Taxonomy" id="8355"/>
    <lineage>
        <taxon>Eukaryota</taxon>
        <taxon>Metazoa</taxon>
        <taxon>Chordata</taxon>
        <taxon>Craniata</taxon>
        <taxon>Vertebrata</taxon>
        <taxon>Euteleostomi</taxon>
        <taxon>Amphibia</taxon>
        <taxon>Batrachia</taxon>
        <taxon>Anura</taxon>
        <taxon>Pipoidea</taxon>
        <taxon>Pipidae</taxon>
        <taxon>Xenopodinae</taxon>
        <taxon>Xenopus</taxon>
        <taxon>Xenopus</taxon>
    </lineage>
</organism>
<proteinExistence type="predicted"/>
<sequence>MGLVGVFMLYQQFLHRQSFPVKGNGKNNRLTFSSPTPKYLRGLHNLVCGLLLILVCVCQPNEQLRGKHTGLYKQVDYK</sequence>
<dbReference type="EMBL" id="CM004478">
    <property type="protein sequence ID" value="OCT73225.1"/>
    <property type="molecule type" value="Genomic_DNA"/>
</dbReference>
<accession>A0A974CH17</accession>
<dbReference type="Proteomes" id="UP000694892">
    <property type="component" value="Chromosome 7L"/>
</dbReference>
<dbReference type="AlphaFoldDB" id="A0A974CH17"/>
<evidence type="ECO:0000313" key="1">
    <source>
        <dbReference type="EMBL" id="OCT73225.1"/>
    </source>
</evidence>
<evidence type="ECO:0000313" key="2">
    <source>
        <dbReference type="Proteomes" id="UP000694892"/>
    </source>
</evidence>
<name>A0A974CH17_XENLA</name>
<protein>
    <submittedName>
        <fullName evidence="1">Uncharacterized protein</fullName>
    </submittedName>
</protein>
<reference evidence="2" key="1">
    <citation type="journal article" date="2016" name="Nature">
        <title>Genome evolution in the allotetraploid frog Xenopus laevis.</title>
        <authorList>
            <person name="Session A.M."/>
            <person name="Uno Y."/>
            <person name="Kwon T."/>
            <person name="Chapman J.A."/>
            <person name="Toyoda A."/>
            <person name="Takahashi S."/>
            <person name="Fukui A."/>
            <person name="Hikosaka A."/>
            <person name="Suzuki A."/>
            <person name="Kondo M."/>
            <person name="van Heeringen S.J."/>
            <person name="Quigley I."/>
            <person name="Heinz S."/>
            <person name="Ogino H."/>
            <person name="Ochi H."/>
            <person name="Hellsten U."/>
            <person name="Lyons J.B."/>
            <person name="Simakov O."/>
            <person name="Putnam N."/>
            <person name="Stites J."/>
            <person name="Kuroki Y."/>
            <person name="Tanaka T."/>
            <person name="Michiue T."/>
            <person name="Watanabe M."/>
            <person name="Bogdanovic O."/>
            <person name="Lister R."/>
            <person name="Georgiou G."/>
            <person name="Paranjpe S.S."/>
            <person name="van Kruijsbergen I."/>
            <person name="Shu S."/>
            <person name="Carlson J."/>
            <person name="Kinoshita T."/>
            <person name="Ohta Y."/>
            <person name="Mawaribuchi S."/>
            <person name="Jenkins J."/>
            <person name="Grimwood J."/>
            <person name="Schmutz J."/>
            <person name="Mitros T."/>
            <person name="Mozaffari S.V."/>
            <person name="Suzuki Y."/>
            <person name="Haramoto Y."/>
            <person name="Yamamoto T.S."/>
            <person name="Takagi C."/>
            <person name="Heald R."/>
            <person name="Miller K."/>
            <person name="Haudenschild C."/>
            <person name="Kitzman J."/>
            <person name="Nakayama T."/>
            <person name="Izutsu Y."/>
            <person name="Robert J."/>
            <person name="Fortriede J."/>
            <person name="Burns K."/>
            <person name="Lotay V."/>
            <person name="Karimi K."/>
            <person name="Yasuoka Y."/>
            <person name="Dichmann D.S."/>
            <person name="Flajnik M.F."/>
            <person name="Houston D.W."/>
            <person name="Shendure J."/>
            <person name="DuPasquier L."/>
            <person name="Vize P.D."/>
            <person name="Zorn A.M."/>
            <person name="Ito M."/>
            <person name="Marcotte E.M."/>
            <person name="Wallingford J.B."/>
            <person name="Ito Y."/>
            <person name="Asashima M."/>
            <person name="Ueno N."/>
            <person name="Matsuda Y."/>
            <person name="Veenstra G.J."/>
            <person name="Fujiyama A."/>
            <person name="Harland R.M."/>
            <person name="Taira M."/>
            <person name="Rokhsar D.S."/>
        </authorList>
    </citation>
    <scope>NUCLEOTIDE SEQUENCE [LARGE SCALE GENOMIC DNA]</scope>
    <source>
        <strain evidence="2">J</strain>
    </source>
</reference>
<gene>
    <name evidence="1" type="ORF">XELAEV_18036205mg</name>
</gene>